<protein>
    <submittedName>
        <fullName evidence="2">Uncharacterized protein</fullName>
    </submittedName>
</protein>
<accession>A0AA87ZC77</accession>
<evidence type="ECO:0000256" key="1">
    <source>
        <dbReference type="SAM" id="MobiDB-lite"/>
    </source>
</evidence>
<dbReference type="Proteomes" id="UP001187192">
    <property type="component" value="Unassembled WGS sequence"/>
</dbReference>
<sequence length="61" mass="6762">MTPRRSSDSDYSQCRSSNAGRSSHMTKVRALFPTFVLSRNSFIRKMQDLAVGTTSGIVACF</sequence>
<organism evidence="2 3">
    <name type="scientific">Ficus carica</name>
    <name type="common">Common fig</name>
    <dbReference type="NCBI Taxonomy" id="3494"/>
    <lineage>
        <taxon>Eukaryota</taxon>
        <taxon>Viridiplantae</taxon>
        <taxon>Streptophyta</taxon>
        <taxon>Embryophyta</taxon>
        <taxon>Tracheophyta</taxon>
        <taxon>Spermatophyta</taxon>
        <taxon>Magnoliopsida</taxon>
        <taxon>eudicotyledons</taxon>
        <taxon>Gunneridae</taxon>
        <taxon>Pentapetalae</taxon>
        <taxon>rosids</taxon>
        <taxon>fabids</taxon>
        <taxon>Rosales</taxon>
        <taxon>Moraceae</taxon>
        <taxon>Ficeae</taxon>
        <taxon>Ficus</taxon>
    </lineage>
</organism>
<proteinExistence type="predicted"/>
<evidence type="ECO:0000313" key="2">
    <source>
        <dbReference type="EMBL" id="GMN33558.1"/>
    </source>
</evidence>
<evidence type="ECO:0000313" key="3">
    <source>
        <dbReference type="Proteomes" id="UP001187192"/>
    </source>
</evidence>
<dbReference type="EMBL" id="BTGU01002068">
    <property type="protein sequence ID" value="GMN33558.1"/>
    <property type="molecule type" value="Genomic_DNA"/>
</dbReference>
<gene>
    <name evidence="2" type="ORF">TIFTF001_041911</name>
</gene>
<feature type="region of interest" description="Disordered" evidence="1">
    <location>
        <begin position="1"/>
        <end position="23"/>
    </location>
</feature>
<name>A0AA87ZC77_FICCA</name>
<keyword evidence="3" id="KW-1185">Reference proteome</keyword>
<dbReference type="AlphaFoldDB" id="A0AA87ZC77"/>
<comment type="caution">
    <text evidence="2">The sequence shown here is derived from an EMBL/GenBank/DDBJ whole genome shotgun (WGS) entry which is preliminary data.</text>
</comment>
<reference evidence="2" key="1">
    <citation type="submission" date="2023-07" db="EMBL/GenBank/DDBJ databases">
        <title>draft genome sequence of fig (Ficus carica).</title>
        <authorList>
            <person name="Takahashi T."/>
            <person name="Nishimura K."/>
        </authorList>
    </citation>
    <scope>NUCLEOTIDE SEQUENCE</scope>
</reference>